<protein>
    <submittedName>
        <fullName evidence="1">Uncharacterized protein</fullName>
    </submittedName>
</protein>
<sequence>MYLMNGDKPIMQINNIQDGDLRYEYNTKYTSRLDKYDGSFCIDVSELADYQKIYKAFSIDKFKIPDKYDIKVSKLIPCKWHKKKRINKKMLKKHGHPNYVHRFEIVKGWKLHSYTNGEFEFVKDGDKL</sequence>
<name>A0A8S5SVH2_9CAUD</name>
<dbReference type="EMBL" id="BK032682">
    <property type="protein sequence ID" value="DAF54703.1"/>
    <property type="molecule type" value="Genomic_DNA"/>
</dbReference>
<evidence type="ECO:0000313" key="1">
    <source>
        <dbReference type="EMBL" id="DAF54703.1"/>
    </source>
</evidence>
<proteinExistence type="predicted"/>
<accession>A0A8S5SVH2</accession>
<reference evidence="1" key="1">
    <citation type="journal article" date="2021" name="Proc. Natl. Acad. Sci. U.S.A.">
        <title>A Catalog of Tens of Thousands of Viruses from Human Metagenomes Reveals Hidden Associations with Chronic Diseases.</title>
        <authorList>
            <person name="Tisza M.J."/>
            <person name="Buck C.B."/>
        </authorList>
    </citation>
    <scope>NUCLEOTIDE SEQUENCE</scope>
    <source>
        <strain evidence="1">CtqPo10</strain>
    </source>
</reference>
<organism evidence="1">
    <name type="scientific">Siphoviridae sp. ctqPo10</name>
    <dbReference type="NCBI Taxonomy" id="2827948"/>
    <lineage>
        <taxon>Viruses</taxon>
        <taxon>Duplodnaviria</taxon>
        <taxon>Heunggongvirae</taxon>
        <taxon>Uroviricota</taxon>
        <taxon>Caudoviricetes</taxon>
    </lineage>
</organism>